<dbReference type="SUPFAM" id="SSF52540">
    <property type="entry name" value="P-loop containing nucleoside triphosphate hydrolases"/>
    <property type="match status" value="1"/>
</dbReference>
<dbReference type="KEGG" id="rmar:GBA65_07040"/>
<dbReference type="RefSeq" id="WP_166395988.1">
    <property type="nucleotide sequence ID" value="NZ_CP045121.1"/>
</dbReference>
<evidence type="ECO:0000256" key="1">
    <source>
        <dbReference type="SAM" id="MobiDB-lite"/>
    </source>
</evidence>
<organism evidence="2 3">
    <name type="scientific">Rubrobacter marinus</name>
    <dbReference type="NCBI Taxonomy" id="2653852"/>
    <lineage>
        <taxon>Bacteria</taxon>
        <taxon>Bacillati</taxon>
        <taxon>Actinomycetota</taxon>
        <taxon>Rubrobacteria</taxon>
        <taxon>Rubrobacterales</taxon>
        <taxon>Rubrobacteraceae</taxon>
        <taxon>Rubrobacter</taxon>
    </lineage>
</organism>
<reference evidence="2 3" key="1">
    <citation type="submission" date="2019-10" db="EMBL/GenBank/DDBJ databases">
        <title>Rubrobacter sp nov SCSIO 52915 isolated from a deep-sea sediment in the South China Sea.</title>
        <authorList>
            <person name="Chen R.W."/>
        </authorList>
    </citation>
    <scope>NUCLEOTIDE SEQUENCE [LARGE SCALE GENOMIC DNA]</scope>
    <source>
        <strain evidence="2 3">SCSIO 52915</strain>
    </source>
</reference>
<dbReference type="InterPro" id="IPR027417">
    <property type="entry name" value="P-loop_NTPase"/>
</dbReference>
<proteinExistence type="predicted"/>
<gene>
    <name evidence="2" type="ORF">GBA65_07040</name>
</gene>
<evidence type="ECO:0000313" key="3">
    <source>
        <dbReference type="Proteomes" id="UP000502706"/>
    </source>
</evidence>
<evidence type="ECO:0000313" key="2">
    <source>
        <dbReference type="EMBL" id="QIN78310.1"/>
    </source>
</evidence>
<dbReference type="EMBL" id="CP045121">
    <property type="protein sequence ID" value="QIN78310.1"/>
    <property type="molecule type" value="Genomic_DNA"/>
</dbReference>
<sequence length="554" mass="60338">MSAADPCLALARGDRFYELGQKLREQGPELLAAAQDPTNWALGTAGLVLAGLSLAGAHGGSGPLLDLAHRALFRRPGEAMIGYRPSRPFGRAPLYLPLSDRFTGLQMVAPMGQAKTSTMEWLAYQDLKSGLSVFVVETEGDLGAKLLPLAFWLGVPIRFFTYAGSGAAMRWNPLAGDKVEAAERAVVAFQSAVASGDEKFFENFNSMFLRHSVLAVCCHAEREGRAATMTDLDRFVQNERFRRKVLGVERDAQGKRFTVNAKDLPRRTRGYWQDLYYGQYGQRERAQFVAGLHAVMDALLAQETVEVALSPEGGEPVLDLAGALDSPGLTLVSVPQGAAPATSLMLSTWMMEYFRQAILARGNGGYPVSAYLDEVHSMLGHANSEAALAFSSLVTQSRRRHVAFNFAYQSFSLLPSPLKEALATNARNKLISGGLQGEDAEQAVRMLGQTEEEVRDYRRTHKGLLGGPGTFSVGRRRQTVPRVSEEELVYLPRGWWHCSRVRRGKQQRPVPVRAGRAPKPPAAYHGAFAELLGPGSTPGDLEDDRKTTGSGGAT</sequence>
<accession>A0A6G8PVS6</accession>
<dbReference type="AlphaFoldDB" id="A0A6G8PVS6"/>
<dbReference type="Proteomes" id="UP000502706">
    <property type="component" value="Chromosome"/>
</dbReference>
<protein>
    <submittedName>
        <fullName evidence="2">Uncharacterized protein</fullName>
    </submittedName>
</protein>
<keyword evidence="3" id="KW-1185">Reference proteome</keyword>
<feature type="region of interest" description="Disordered" evidence="1">
    <location>
        <begin position="506"/>
        <end position="554"/>
    </location>
</feature>
<dbReference type="Gene3D" id="3.40.50.300">
    <property type="entry name" value="P-loop containing nucleotide triphosphate hydrolases"/>
    <property type="match status" value="1"/>
</dbReference>
<name>A0A6G8PVS6_9ACTN</name>